<proteinExistence type="predicted"/>
<comment type="caution">
    <text evidence="2">The sequence shown here is derived from an EMBL/GenBank/DDBJ whole genome shotgun (WGS) entry which is preliminary data.</text>
</comment>
<dbReference type="OrthoDB" id="2973490at2"/>
<dbReference type="AlphaFoldDB" id="A0A0A2VHD1"/>
<accession>A0A0A2VHD1</accession>
<dbReference type="eggNOG" id="ENOG5030CDY">
    <property type="taxonomic scope" value="Bacteria"/>
</dbReference>
<keyword evidence="3" id="KW-1185">Reference proteome</keyword>
<gene>
    <name evidence="2" type="ORF">N780_11910</name>
</gene>
<evidence type="ECO:0000313" key="2">
    <source>
        <dbReference type="EMBL" id="KGP93030.1"/>
    </source>
</evidence>
<dbReference type="RefSeq" id="WP_036779125.1">
    <property type="nucleotide sequence ID" value="NZ_AVBG01000001.1"/>
</dbReference>
<name>A0A0A2VHD1_9BACI</name>
<feature type="compositionally biased region" description="Basic and acidic residues" evidence="1">
    <location>
        <begin position="25"/>
        <end position="34"/>
    </location>
</feature>
<dbReference type="Proteomes" id="UP000030153">
    <property type="component" value="Unassembled WGS sequence"/>
</dbReference>
<reference evidence="2 3" key="1">
    <citation type="submission" date="2013-08" db="EMBL/GenBank/DDBJ databases">
        <title>Genome of Pontibacillus chungwhensis.</title>
        <authorList>
            <person name="Wang Q."/>
            <person name="Wang G."/>
        </authorList>
    </citation>
    <scope>NUCLEOTIDE SEQUENCE [LARGE SCALE GENOMIC DNA]</scope>
    <source>
        <strain evidence="2 3">BH030062</strain>
    </source>
</reference>
<protein>
    <recommendedName>
        <fullName evidence="4">YfhD family protein</fullName>
    </recommendedName>
</protein>
<sequence length="63" mass="7259">MTRGQSKKGKNKNKTRDLSQTPKQDLVEDGRDVEFAQEFADEADRKAQERSQAADQRAKQHKK</sequence>
<evidence type="ECO:0000256" key="1">
    <source>
        <dbReference type="SAM" id="MobiDB-lite"/>
    </source>
</evidence>
<feature type="compositionally biased region" description="Basic residues" evidence="1">
    <location>
        <begin position="1"/>
        <end position="13"/>
    </location>
</feature>
<evidence type="ECO:0000313" key="3">
    <source>
        <dbReference type="Proteomes" id="UP000030153"/>
    </source>
</evidence>
<feature type="region of interest" description="Disordered" evidence="1">
    <location>
        <begin position="1"/>
        <end position="63"/>
    </location>
</feature>
<organism evidence="2 3">
    <name type="scientific">Pontibacillus chungwhensis BH030062</name>
    <dbReference type="NCBI Taxonomy" id="1385513"/>
    <lineage>
        <taxon>Bacteria</taxon>
        <taxon>Bacillati</taxon>
        <taxon>Bacillota</taxon>
        <taxon>Bacilli</taxon>
        <taxon>Bacillales</taxon>
        <taxon>Bacillaceae</taxon>
        <taxon>Pontibacillus</taxon>
    </lineage>
</organism>
<dbReference type="InterPro" id="IPR025435">
    <property type="entry name" value="YfhD-like"/>
</dbReference>
<dbReference type="Pfam" id="PF14151">
    <property type="entry name" value="YfhD"/>
    <property type="match status" value="1"/>
</dbReference>
<dbReference type="EMBL" id="AVBG01000001">
    <property type="protein sequence ID" value="KGP93030.1"/>
    <property type="molecule type" value="Genomic_DNA"/>
</dbReference>
<evidence type="ECO:0008006" key="4">
    <source>
        <dbReference type="Google" id="ProtNLM"/>
    </source>
</evidence>
<dbReference type="STRING" id="1385513.N780_11910"/>